<dbReference type="Gene3D" id="2.40.10.220">
    <property type="entry name" value="predicted glycosyltransferase like domains"/>
    <property type="match status" value="1"/>
</dbReference>
<evidence type="ECO:0000313" key="4">
    <source>
        <dbReference type="EMBL" id="SMF34586.1"/>
    </source>
</evidence>
<evidence type="ECO:0000259" key="2">
    <source>
        <dbReference type="Pfam" id="PF07238"/>
    </source>
</evidence>
<evidence type="ECO:0008006" key="6">
    <source>
        <dbReference type="Google" id="ProtNLM"/>
    </source>
</evidence>
<dbReference type="SUPFAM" id="SSF141371">
    <property type="entry name" value="PilZ domain-like"/>
    <property type="match status" value="1"/>
</dbReference>
<evidence type="ECO:0000256" key="1">
    <source>
        <dbReference type="SAM" id="MobiDB-lite"/>
    </source>
</evidence>
<evidence type="ECO:0000259" key="3">
    <source>
        <dbReference type="Pfam" id="PF14237"/>
    </source>
</evidence>
<dbReference type="Pfam" id="PF07238">
    <property type="entry name" value="PilZ"/>
    <property type="match status" value="1"/>
</dbReference>
<name>A0A1Y6C006_9BACT</name>
<gene>
    <name evidence="4" type="ORF">SAMN06296036_110153</name>
</gene>
<organism evidence="4 5">
    <name type="scientific">Pseudobacteriovorax antillogorgiicola</name>
    <dbReference type="NCBI Taxonomy" id="1513793"/>
    <lineage>
        <taxon>Bacteria</taxon>
        <taxon>Pseudomonadati</taxon>
        <taxon>Bdellovibrionota</taxon>
        <taxon>Oligoflexia</taxon>
        <taxon>Oligoflexales</taxon>
        <taxon>Pseudobacteriovoracaceae</taxon>
        <taxon>Pseudobacteriovorax</taxon>
    </lineage>
</organism>
<dbReference type="InterPro" id="IPR009875">
    <property type="entry name" value="PilZ_domain"/>
</dbReference>
<keyword evidence="5" id="KW-1185">Reference proteome</keyword>
<dbReference type="RefSeq" id="WP_132320935.1">
    <property type="nucleotide sequence ID" value="NZ_FWZT01000010.1"/>
</dbReference>
<dbReference type="Pfam" id="PF14237">
    <property type="entry name" value="GYF_2"/>
    <property type="match status" value="1"/>
</dbReference>
<sequence>MSEQVWYLYQNGQQIGPFDTQQVHQLMTNKMISQEGFIFKVGWKDWRPLEDGLEELGVAADSGAEAPPDPEAMERRRANSPRASVKGRVAVHNNGQLTVGSGVNISETGIFVETREELFTVGEQLKLSVRCNGLDKAFNAEAVVVRYNSDSRYPVGYGLQFVEIPDKAREDIHRLVEELNRAG</sequence>
<accession>A0A1Y6C006</accession>
<evidence type="ECO:0000313" key="5">
    <source>
        <dbReference type="Proteomes" id="UP000192907"/>
    </source>
</evidence>
<dbReference type="AlphaFoldDB" id="A0A1Y6C006"/>
<protein>
    <recommendedName>
        <fullName evidence="6">PilZ domain-containing protein</fullName>
    </recommendedName>
</protein>
<feature type="domain" description="GYF" evidence="3">
    <location>
        <begin position="6"/>
        <end position="51"/>
    </location>
</feature>
<feature type="domain" description="PilZ" evidence="2">
    <location>
        <begin position="77"/>
        <end position="177"/>
    </location>
</feature>
<dbReference type="Proteomes" id="UP000192907">
    <property type="component" value="Unassembled WGS sequence"/>
</dbReference>
<dbReference type="STRING" id="1513793.SAMN06296036_110153"/>
<feature type="region of interest" description="Disordered" evidence="1">
    <location>
        <begin position="61"/>
        <end position="84"/>
    </location>
</feature>
<reference evidence="5" key="1">
    <citation type="submission" date="2017-04" db="EMBL/GenBank/DDBJ databases">
        <authorList>
            <person name="Varghese N."/>
            <person name="Submissions S."/>
        </authorList>
    </citation>
    <scope>NUCLEOTIDE SEQUENCE [LARGE SCALE GENOMIC DNA]</scope>
    <source>
        <strain evidence="5">RKEM611</strain>
    </source>
</reference>
<proteinExistence type="predicted"/>
<dbReference type="OrthoDB" id="5290589at2"/>
<dbReference type="InterPro" id="IPR025640">
    <property type="entry name" value="GYF_2"/>
</dbReference>
<dbReference type="GO" id="GO:0035438">
    <property type="term" value="F:cyclic-di-GMP binding"/>
    <property type="evidence" value="ECO:0007669"/>
    <property type="project" value="InterPro"/>
</dbReference>
<dbReference type="EMBL" id="FWZT01000010">
    <property type="protein sequence ID" value="SMF34586.1"/>
    <property type="molecule type" value="Genomic_DNA"/>
</dbReference>